<dbReference type="Gene3D" id="2.60.120.560">
    <property type="entry name" value="Exo-inulinase, domain 1"/>
    <property type="match status" value="1"/>
</dbReference>
<keyword evidence="7" id="KW-0812">Transmembrane</keyword>
<evidence type="ECO:0000256" key="1">
    <source>
        <dbReference type="ARBA" id="ARBA00022679"/>
    </source>
</evidence>
<dbReference type="InterPro" id="IPR013229">
    <property type="entry name" value="PEGA"/>
</dbReference>
<dbReference type="KEGG" id="tsph:KIH39_01810"/>
<feature type="binding site" evidence="5">
    <location>
        <position position="121"/>
    </location>
    <ligand>
        <name>ATP</name>
        <dbReference type="ChEBI" id="CHEBI:30616"/>
    </ligand>
</feature>
<proteinExistence type="predicted"/>
<dbReference type="InterPro" id="IPR010496">
    <property type="entry name" value="AL/BT2_dom"/>
</dbReference>
<keyword evidence="7" id="KW-1133">Transmembrane helix</keyword>
<evidence type="ECO:0000256" key="5">
    <source>
        <dbReference type="PROSITE-ProRule" id="PRU10141"/>
    </source>
</evidence>
<dbReference type="PROSITE" id="PS00107">
    <property type="entry name" value="PROTEIN_KINASE_ATP"/>
    <property type="match status" value="1"/>
</dbReference>
<evidence type="ECO:0000256" key="6">
    <source>
        <dbReference type="SAM" id="MobiDB-lite"/>
    </source>
</evidence>
<dbReference type="InterPro" id="IPR008271">
    <property type="entry name" value="Ser/Thr_kinase_AS"/>
</dbReference>
<reference evidence="9" key="1">
    <citation type="submission" date="2021-05" db="EMBL/GenBank/DDBJ databases">
        <title>Complete genome sequence of the cellulolytic planctomycete Telmatocola sphagniphila SP2T and characterization of the first cellulase from planctomycetes.</title>
        <authorList>
            <person name="Rakitin A.L."/>
            <person name="Beletsky A.V."/>
            <person name="Naumoff D.G."/>
            <person name="Kulichevskaya I.S."/>
            <person name="Mardanov A.V."/>
            <person name="Ravin N.V."/>
            <person name="Dedysh S.N."/>
        </authorList>
    </citation>
    <scope>NUCLEOTIDE SEQUENCE</scope>
    <source>
        <strain evidence="9">SP2T</strain>
    </source>
</reference>
<dbReference type="Pfam" id="PF00069">
    <property type="entry name" value="Pkinase"/>
    <property type="match status" value="1"/>
</dbReference>
<feature type="transmembrane region" description="Helical" evidence="7">
    <location>
        <begin position="406"/>
        <end position="429"/>
    </location>
</feature>
<accession>A0A8E6B7H6</accession>
<gene>
    <name evidence="9" type="ORF">KIH39_01810</name>
</gene>
<evidence type="ECO:0000256" key="4">
    <source>
        <dbReference type="ARBA" id="ARBA00022840"/>
    </source>
</evidence>
<keyword evidence="3" id="KW-0418">Kinase</keyword>
<dbReference type="InterPro" id="IPR011009">
    <property type="entry name" value="Kinase-like_dom_sf"/>
</dbReference>
<keyword evidence="10" id="KW-1185">Reference proteome</keyword>
<dbReference type="PANTHER" id="PTHR43289">
    <property type="entry name" value="MITOGEN-ACTIVATED PROTEIN KINASE KINASE KINASE 20-RELATED"/>
    <property type="match status" value="1"/>
</dbReference>
<evidence type="ECO:0000256" key="3">
    <source>
        <dbReference type="ARBA" id="ARBA00022777"/>
    </source>
</evidence>
<evidence type="ECO:0000259" key="8">
    <source>
        <dbReference type="PROSITE" id="PS50011"/>
    </source>
</evidence>
<feature type="region of interest" description="Disordered" evidence="6">
    <location>
        <begin position="512"/>
        <end position="532"/>
    </location>
</feature>
<dbReference type="EMBL" id="CP074694">
    <property type="protein sequence ID" value="QVL32679.1"/>
    <property type="molecule type" value="Genomic_DNA"/>
</dbReference>
<dbReference type="InterPro" id="IPR000719">
    <property type="entry name" value="Prot_kinase_dom"/>
</dbReference>
<feature type="compositionally biased region" description="Basic and acidic residues" evidence="6">
    <location>
        <begin position="512"/>
        <end position="522"/>
    </location>
</feature>
<keyword evidence="2 5" id="KW-0547">Nucleotide-binding</keyword>
<evidence type="ECO:0000313" key="10">
    <source>
        <dbReference type="Proteomes" id="UP000676194"/>
    </source>
</evidence>
<dbReference type="GO" id="GO:0016787">
    <property type="term" value="F:hydrolase activity"/>
    <property type="evidence" value="ECO:0007669"/>
    <property type="project" value="InterPro"/>
</dbReference>
<dbReference type="AlphaFoldDB" id="A0A8E6B7H6"/>
<dbReference type="SMART" id="SM00220">
    <property type="entry name" value="S_TKc"/>
    <property type="match status" value="1"/>
</dbReference>
<dbReference type="CDD" id="cd14014">
    <property type="entry name" value="STKc_PknB_like"/>
    <property type="match status" value="1"/>
</dbReference>
<dbReference type="SUPFAM" id="SSF56112">
    <property type="entry name" value="Protein kinase-like (PK-like)"/>
    <property type="match status" value="1"/>
</dbReference>
<dbReference type="InterPro" id="IPR017441">
    <property type="entry name" value="Protein_kinase_ATP_BS"/>
</dbReference>
<dbReference type="PROSITE" id="PS00108">
    <property type="entry name" value="PROTEIN_KINASE_ST"/>
    <property type="match status" value="1"/>
</dbReference>
<sequence length="943" mass="104500">MSPFKSASDHPANEELAAFALGKEVSNAETIAEHVANCVRCETLLAKTPRDTFLGILKKAKAGSSLTGAPKADSNPLNTEELPLELRQQTRYTFLKKLGGGGMGIVWLAMHNLMKRKVAVKLIPPEMIGNASIRERFLQEVVSAAALEHANVVRAYSAEEFGPYMLFEMEYVDGKDLSEVVKTKGPLPVAHAINFIRQAAQGLQHGMLKSLVHRDIKPGNLMLTRAGTIKVADFGLAKFNRESEKGRGRSLTGTNAIMGTPDYMAPEQARDAKTADIRADIYSLGCTFYFLLTGRPPFDGISLADLIFKHWEDPRPDVCLLRNDVSPELSQFIQKMMASKSADRPQTPKEVIEGLVKLSKGETVQKEVTENSKIEREVLPFQDIQEESKSRSSRSLIQVTQPRRKWPVLIGVLALLLVGFGILAASGVLRVKTKDGIIVLENVPEDAEVTVDGNKLTISPREGKPIEITISGEKKHNLEVKKEGFKVFGKELEVEVGRSKTISVRLEAMQAREEANDKKESPKVGNDADWASKSSGDGFVPLFNGKDLSGWSMEYSDSKDWSIENGVLLARGTNSQRLGYLLTNKSYDNFILRLEFNLNDHAASGVVLRAVPGELLPHPQGVSIREHPVFMLEDQPGGSEITGTLHWVLASTHVRPKNSAQLTSPGNWNKLEIEVNGRTLRATINDKLVTDTSITEGVVFKDNTVPALNRKDGRIGLLKTYKEARFRNIEIKELNSPSTATDILAPLKSEWAGLGTIQRRRGQIGTSTICGSWSILNREGEQFKALWRTDSGFQATFEGKIDASGKISLEARTVSAPKMAERQAIEGSGYVTATRIDLVVEDKVNESTSRVVLKRMRNDLKDFNFLGKWKFITSPRNFQNVRTVLENGTVRDWNGTYCKWVREGGLIRVIMANGHESMVIDPDNPNQLLGVSTYDKEVKWIRN</sequence>
<name>A0A8E6B7H6_9BACT</name>
<feature type="domain" description="Protein kinase" evidence="8">
    <location>
        <begin position="92"/>
        <end position="356"/>
    </location>
</feature>
<dbReference type="Proteomes" id="UP000676194">
    <property type="component" value="Chromosome"/>
</dbReference>
<dbReference type="Pfam" id="PF08308">
    <property type="entry name" value="PEGA"/>
    <property type="match status" value="1"/>
</dbReference>
<protein>
    <submittedName>
        <fullName evidence="9">DUF1080 domain-containing protein</fullName>
    </submittedName>
</protein>
<evidence type="ECO:0000256" key="2">
    <source>
        <dbReference type="ARBA" id="ARBA00022741"/>
    </source>
</evidence>
<dbReference type="PROSITE" id="PS50011">
    <property type="entry name" value="PROTEIN_KINASE_DOM"/>
    <property type="match status" value="1"/>
</dbReference>
<dbReference type="Gene3D" id="3.30.200.20">
    <property type="entry name" value="Phosphorylase Kinase, domain 1"/>
    <property type="match status" value="1"/>
</dbReference>
<organism evidence="9 10">
    <name type="scientific">Telmatocola sphagniphila</name>
    <dbReference type="NCBI Taxonomy" id="1123043"/>
    <lineage>
        <taxon>Bacteria</taxon>
        <taxon>Pseudomonadati</taxon>
        <taxon>Planctomycetota</taxon>
        <taxon>Planctomycetia</taxon>
        <taxon>Gemmatales</taxon>
        <taxon>Gemmataceae</taxon>
    </lineage>
</organism>
<dbReference type="GO" id="GO:0004674">
    <property type="term" value="F:protein serine/threonine kinase activity"/>
    <property type="evidence" value="ECO:0007669"/>
    <property type="project" value="TreeGrafter"/>
</dbReference>
<keyword evidence="1" id="KW-0808">Transferase</keyword>
<keyword evidence="7" id="KW-0472">Membrane</keyword>
<dbReference type="Pfam" id="PF06439">
    <property type="entry name" value="3keto-disac_hyd"/>
    <property type="match status" value="1"/>
</dbReference>
<dbReference type="RefSeq" id="WP_213497570.1">
    <property type="nucleotide sequence ID" value="NZ_CP074694.1"/>
</dbReference>
<evidence type="ECO:0000313" key="9">
    <source>
        <dbReference type="EMBL" id="QVL32679.1"/>
    </source>
</evidence>
<dbReference type="PANTHER" id="PTHR43289:SF6">
    <property type="entry name" value="SERINE_THREONINE-PROTEIN KINASE NEKL-3"/>
    <property type="match status" value="1"/>
</dbReference>
<dbReference type="GO" id="GO:0005524">
    <property type="term" value="F:ATP binding"/>
    <property type="evidence" value="ECO:0007669"/>
    <property type="project" value="UniProtKB-UniRule"/>
</dbReference>
<evidence type="ECO:0000256" key="7">
    <source>
        <dbReference type="SAM" id="Phobius"/>
    </source>
</evidence>
<keyword evidence="4 5" id="KW-0067">ATP-binding</keyword>
<dbReference type="Gene3D" id="1.10.510.10">
    <property type="entry name" value="Transferase(Phosphotransferase) domain 1"/>
    <property type="match status" value="1"/>
</dbReference>